<comment type="caution">
    <text evidence="2">The sequence shown here is derived from an EMBL/GenBank/DDBJ whole genome shotgun (WGS) entry which is preliminary data.</text>
</comment>
<reference evidence="2 3" key="1">
    <citation type="journal article" date="2019" name="Environ. Microbiol.">
        <title>At the nexus of three kingdoms: the genome of the mycorrhizal fungus Gigaspora margarita provides insights into plant, endobacterial and fungal interactions.</title>
        <authorList>
            <person name="Venice F."/>
            <person name="Ghignone S."/>
            <person name="Salvioli di Fossalunga A."/>
            <person name="Amselem J."/>
            <person name="Novero M."/>
            <person name="Xianan X."/>
            <person name="Sedzielewska Toro K."/>
            <person name="Morin E."/>
            <person name="Lipzen A."/>
            <person name="Grigoriev I.V."/>
            <person name="Henrissat B."/>
            <person name="Martin F.M."/>
            <person name="Bonfante P."/>
        </authorList>
    </citation>
    <scope>NUCLEOTIDE SEQUENCE [LARGE SCALE GENOMIC DNA]</scope>
    <source>
        <strain evidence="2 3">BEG34</strain>
    </source>
</reference>
<protein>
    <submittedName>
        <fullName evidence="2">Zinc finger protein</fullName>
    </submittedName>
</protein>
<dbReference type="EMBL" id="WTPW01002391">
    <property type="protein sequence ID" value="KAF0383897.1"/>
    <property type="molecule type" value="Genomic_DNA"/>
</dbReference>
<gene>
    <name evidence="2" type="ORF">F8M41_011705</name>
</gene>
<dbReference type="PANTHER" id="PTHR46880">
    <property type="entry name" value="RAS-ASSOCIATING DOMAIN-CONTAINING PROTEIN"/>
    <property type="match status" value="1"/>
</dbReference>
<dbReference type="PANTHER" id="PTHR46880:SF5">
    <property type="entry name" value="DUF4371 DOMAIN-CONTAINING PROTEIN"/>
    <property type="match status" value="1"/>
</dbReference>
<proteinExistence type="predicted"/>
<accession>A0A8H3X0P9</accession>
<evidence type="ECO:0000313" key="2">
    <source>
        <dbReference type="EMBL" id="KAF0383897.1"/>
    </source>
</evidence>
<keyword evidence="3" id="KW-1185">Reference proteome</keyword>
<feature type="region of interest" description="Disordered" evidence="1">
    <location>
        <begin position="1"/>
        <end position="36"/>
    </location>
</feature>
<evidence type="ECO:0000313" key="3">
    <source>
        <dbReference type="Proteomes" id="UP000439903"/>
    </source>
</evidence>
<dbReference type="OrthoDB" id="2365519at2759"/>
<feature type="compositionally biased region" description="Polar residues" evidence="1">
    <location>
        <begin position="15"/>
        <end position="36"/>
    </location>
</feature>
<dbReference type="Proteomes" id="UP000439903">
    <property type="component" value="Unassembled WGS sequence"/>
</dbReference>
<dbReference type="AlphaFoldDB" id="A0A8H3X0P9"/>
<evidence type="ECO:0000256" key="1">
    <source>
        <dbReference type="SAM" id="MobiDB-lite"/>
    </source>
</evidence>
<sequence>MDCNQSDYESDKGENNQSGDKIINENAQNNYENDQSNQAIKCNEASTRSMQKGEAHVIGVLKIVYFLVREDIPLSKLPRFVQLSRDLGFHLLRMLKMWKEISEVMSFGIMNDESSDIIMNKHLDIYVIYPTTSGNITTHFLQLLALDKCDAETMTTKLVRLFQCYDM</sequence>
<organism evidence="2 3">
    <name type="scientific">Gigaspora margarita</name>
    <dbReference type="NCBI Taxonomy" id="4874"/>
    <lineage>
        <taxon>Eukaryota</taxon>
        <taxon>Fungi</taxon>
        <taxon>Fungi incertae sedis</taxon>
        <taxon>Mucoromycota</taxon>
        <taxon>Glomeromycotina</taxon>
        <taxon>Glomeromycetes</taxon>
        <taxon>Diversisporales</taxon>
        <taxon>Gigasporaceae</taxon>
        <taxon>Gigaspora</taxon>
    </lineage>
</organism>
<name>A0A8H3X0P9_GIGMA</name>